<evidence type="ECO:0000256" key="12">
    <source>
        <dbReference type="SAM" id="MobiDB-lite"/>
    </source>
</evidence>
<evidence type="ECO:0000256" key="3">
    <source>
        <dbReference type="ARBA" id="ARBA00014910"/>
    </source>
</evidence>
<feature type="coiled-coil region" evidence="11">
    <location>
        <begin position="272"/>
        <end position="313"/>
    </location>
</feature>
<gene>
    <name evidence="13" type="ORF">P3T76_003890</name>
</gene>
<evidence type="ECO:0000256" key="4">
    <source>
        <dbReference type="ARBA" id="ARBA00022490"/>
    </source>
</evidence>
<comment type="similarity">
    <text evidence="2">Belongs to the POC5 family.</text>
</comment>
<evidence type="ECO:0000256" key="9">
    <source>
        <dbReference type="ARBA" id="ARBA00031694"/>
    </source>
</evidence>
<evidence type="ECO:0000256" key="6">
    <source>
        <dbReference type="ARBA" id="ARBA00023054"/>
    </source>
</evidence>
<evidence type="ECO:0000256" key="11">
    <source>
        <dbReference type="SAM" id="Coils"/>
    </source>
</evidence>
<evidence type="ECO:0000256" key="7">
    <source>
        <dbReference type="ARBA" id="ARBA00023212"/>
    </source>
</evidence>
<feature type="compositionally biased region" description="Basic and acidic residues" evidence="12">
    <location>
        <begin position="342"/>
        <end position="359"/>
    </location>
</feature>
<evidence type="ECO:0000313" key="13">
    <source>
        <dbReference type="EMBL" id="KAK1945357.1"/>
    </source>
</evidence>
<comment type="function">
    <text evidence="10">Essential for the assembly of the distal half of centrioles, required for centriole elongation. Acts as a negative regulator of centriole elongation.</text>
</comment>
<accession>A0AAD9GVG7</accession>
<evidence type="ECO:0000256" key="2">
    <source>
        <dbReference type="ARBA" id="ARBA00010411"/>
    </source>
</evidence>
<dbReference type="PANTHER" id="PTHR28618">
    <property type="entry name" value="CENTROSOMAL PROTEIN POC5"/>
    <property type="match status" value="1"/>
</dbReference>
<comment type="caution">
    <text evidence="13">The sequence shown here is derived from an EMBL/GenBank/DDBJ whole genome shotgun (WGS) entry which is preliminary data.</text>
</comment>
<comment type="subcellular location">
    <subcellularLocation>
        <location evidence="1">Cytoplasm</location>
        <location evidence="1">Cytoskeleton</location>
        <location evidence="1">Microtubule organizing center</location>
        <location evidence="1">Centrosome</location>
        <location evidence="1">Centriole</location>
    </subcellularLocation>
</comment>
<evidence type="ECO:0000256" key="1">
    <source>
        <dbReference type="ARBA" id="ARBA00004114"/>
    </source>
</evidence>
<dbReference type="Proteomes" id="UP001259832">
    <property type="component" value="Unassembled WGS sequence"/>
</dbReference>
<reference evidence="13" key="1">
    <citation type="submission" date="2023-08" db="EMBL/GenBank/DDBJ databases">
        <title>Reference Genome Resource for the Citrus Pathogen Phytophthora citrophthora.</title>
        <authorList>
            <person name="Moller H."/>
            <person name="Coetzee B."/>
            <person name="Rose L.J."/>
            <person name="Van Niekerk J.M."/>
        </authorList>
    </citation>
    <scope>NUCLEOTIDE SEQUENCE</scope>
    <source>
        <strain evidence="13">STE-U-9442</strain>
    </source>
</reference>
<keyword evidence="7" id="KW-0206">Cytoskeleton</keyword>
<keyword evidence="14" id="KW-1185">Reference proteome</keyword>
<dbReference type="InterPro" id="IPR033351">
    <property type="entry name" value="POC5"/>
</dbReference>
<keyword evidence="8" id="KW-0131">Cell cycle</keyword>
<protein>
    <recommendedName>
        <fullName evidence="3">Centrosomal protein POC5</fullName>
    </recommendedName>
    <alternativeName>
        <fullName evidence="9">Protein of centriole 5</fullName>
    </alternativeName>
</protein>
<feature type="region of interest" description="Disordered" evidence="12">
    <location>
        <begin position="336"/>
        <end position="445"/>
    </location>
</feature>
<proteinExistence type="inferred from homology"/>
<evidence type="ECO:0000256" key="5">
    <source>
        <dbReference type="ARBA" id="ARBA00022737"/>
    </source>
</evidence>
<evidence type="ECO:0000313" key="14">
    <source>
        <dbReference type="Proteomes" id="UP001259832"/>
    </source>
</evidence>
<dbReference type="PANTHER" id="PTHR28618:SF1">
    <property type="entry name" value="CENTROSOMAL PROTEIN POC5"/>
    <property type="match status" value="1"/>
</dbReference>
<sequence length="522" mass="59714">MSSESELSDKEWRQMRRQMPKLHFDPVPETPALLPRSLYGEIDDKELTSIREDEESAKDLSSHVEEVKKDCKCSELPSTSMAVSPLIARRVQFQEQKLLPAKEFHLDDAELAAIDAEMTAAHDATRRSVMRAFIDFKAKKARTEALERMKLSEAHSNDVKILQDKLEEMKAQVATAEAKHEQCDLVLDRFSMFSAKQSHHNQERWSGGYSLAACFRMWKKKIRQKVEKHFALRRVLLHYCKRQQCESFRHWNTVTLNHLLQKQLQDQKDWYEHKIVEMAKEYQIKIQQLQQEVDDAKCQVTDAQKCCQKLEEDLRLIFLRGVSAMNIEALTAFRSSHKHRHTLGEPERSDLPTRQKEKSSNQVAESVKTVKIAVPEVMPPPKELPTNTTPETSDPVPVVAVEPVDVSSSQSPSKGSKVRSSYSQASLAVDKGINGQSRPSSTTELRSAEMIRKHELPVPMAHHSEGRLIPSTYRPYSAPSPTKTWSRPQLNAKYQVEMQYMRSEVAASAARSRTRVARHPPS</sequence>
<dbReference type="EMBL" id="JASMQC010000005">
    <property type="protein sequence ID" value="KAK1945357.1"/>
    <property type="molecule type" value="Genomic_DNA"/>
</dbReference>
<name>A0AAD9GVG7_9STRA</name>
<feature type="coiled-coil region" evidence="11">
    <location>
        <begin position="152"/>
        <end position="186"/>
    </location>
</feature>
<keyword evidence="6 11" id="KW-0175">Coiled coil</keyword>
<keyword evidence="4" id="KW-0963">Cytoplasm</keyword>
<keyword evidence="5" id="KW-0677">Repeat</keyword>
<dbReference type="GO" id="GO:0005814">
    <property type="term" value="C:centriole"/>
    <property type="evidence" value="ECO:0007669"/>
    <property type="project" value="UniProtKB-SubCell"/>
</dbReference>
<organism evidence="13 14">
    <name type="scientific">Phytophthora citrophthora</name>
    <dbReference type="NCBI Taxonomy" id="4793"/>
    <lineage>
        <taxon>Eukaryota</taxon>
        <taxon>Sar</taxon>
        <taxon>Stramenopiles</taxon>
        <taxon>Oomycota</taxon>
        <taxon>Peronosporomycetes</taxon>
        <taxon>Peronosporales</taxon>
        <taxon>Peronosporaceae</taxon>
        <taxon>Phytophthora</taxon>
    </lineage>
</organism>
<feature type="region of interest" description="Disordered" evidence="12">
    <location>
        <begin position="1"/>
        <end position="30"/>
    </location>
</feature>
<evidence type="ECO:0000256" key="10">
    <source>
        <dbReference type="ARBA" id="ARBA00049959"/>
    </source>
</evidence>
<feature type="compositionally biased region" description="Low complexity" evidence="12">
    <location>
        <begin position="393"/>
        <end position="423"/>
    </location>
</feature>
<feature type="compositionally biased region" description="Polar residues" evidence="12">
    <location>
        <begin position="434"/>
        <end position="445"/>
    </location>
</feature>
<evidence type="ECO:0000256" key="8">
    <source>
        <dbReference type="ARBA" id="ARBA00023306"/>
    </source>
</evidence>
<dbReference type="AlphaFoldDB" id="A0AAD9GVG7"/>